<keyword evidence="2" id="KW-0040">ANK repeat</keyword>
<dbReference type="InterPro" id="IPR036770">
    <property type="entry name" value="Ankyrin_rpt-contain_sf"/>
</dbReference>
<evidence type="ECO:0000256" key="1">
    <source>
        <dbReference type="ARBA" id="ARBA00022737"/>
    </source>
</evidence>
<dbReference type="Gene3D" id="1.25.40.20">
    <property type="entry name" value="Ankyrin repeat-containing domain"/>
    <property type="match status" value="1"/>
</dbReference>
<keyword evidence="1" id="KW-0677">Repeat</keyword>
<feature type="repeat" description="ANK" evidence="2">
    <location>
        <begin position="1006"/>
        <end position="1038"/>
    </location>
</feature>
<evidence type="ECO:0000259" key="3">
    <source>
        <dbReference type="Pfam" id="PF22939"/>
    </source>
</evidence>
<proteinExistence type="predicted"/>
<dbReference type="InterPro" id="IPR056884">
    <property type="entry name" value="NPHP3-like_N"/>
</dbReference>
<dbReference type="PANTHER" id="PTHR10039">
    <property type="entry name" value="AMELOGENIN"/>
    <property type="match status" value="1"/>
</dbReference>
<dbReference type="Gene3D" id="3.40.50.300">
    <property type="entry name" value="P-loop containing nucleotide triphosphate hydrolases"/>
    <property type="match status" value="1"/>
</dbReference>
<comment type="caution">
    <text evidence="5">The sequence shown here is derived from an EMBL/GenBank/DDBJ whole genome shotgun (WGS) entry which is preliminary data.</text>
</comment>
<dbReference type="InterPro" id="IPR027417">
    <property type="entry name" value="P-loop_NTPase"/>
</dbReference>
<dbReference type="SUPFAM" id="SSF48403">
    <property type="entry name" value="Ankyrin repeat"/>
    <property type="match status" value="1"/>
</dbReference>
<dbReference type="EMBL" id="JAVHNR010000003">
    <property type="protein sequence ID" value="KAK6348510.1"/>
    <property type="molecule type" value="Genomic_DNA"/>
</dbReference>
<dbReference type="Proteomes" id="UP001313282">
    <property type="component" value="Unassembled WGS sequence"/>
</dbReference>
<dbReference type="PROSITE" id="PS50088">
    <property type="entry name" value="ANK_REPEAT"/>
    <property type="match status" value="1"/>
</dbReference>
<evidence type="ECO:0000259" key="4">
    <source>
        <dbReference type="Pfam" id="PF24883"/>
    </source>
</evidence>
<gene>
    <name evidence="5" type="ORF">TWF718_006300</name>
</gene>
<dbReference type="PANTHER" id="PTHR10039:SF14">
    <property type="entry name" value="NACHT DOMAIN-CONTAINING PROTEIN"/>
    <property type="match status" value="1"/>
</dbReference>
<protein>
    <recommendedName>
        <fullName evidence="7">NACHT domain-containing protein</fullName>
    </recommendedName>
</protein>
<dbReference type="InterPro" id="IPR002110">
    <property type="entry name" value="Ankyrin_rpt"/>
</dbReference>
<name>A0AAN8N9C0_9PEZI</name>
<dbReference type="SUPFAM" id="SSF52540">
    <property type="entry name" value="P-loop containing nucleoside triphosphate hydrolases"/>
    <property type="match status" value="1"/>
</dbReference>
<dbReference type="Pfam" id="PF22939">
    <property type="entry name" value="WHD_GPIID"/>
    <property type="match status" value="1"/>
</dbReference>
<dbReference type="AlphaFoldDB" id="A0AAN8N9C0"/>
<dbReference type="SMART" id="SM00248">
    <property type="entry name" value="ANK"/>
    <property type="match status" value="3"/>
</dbReference>
<evidence type="ECO:0000256" key="2">
    <source>
        <dbReference type="PROSITE-ProRule" id="PRU00023"/>
    </source>
</evidence>
<dbReference type="Pfam" id="PF12796">
    <property type="entry name" value="Ank_2"/>
    <property type="match status" value="1"/>
</dbReference>
<reference evidence="5 6" key="1">
    <citation type="submission" date="2019-10" db="EMBL/GenBank/DDBJ databases">
        <authorList>
            <person name="Palmer J.M."/>
        </authorList>
    </citation>
    <scope>NUCLEOTIDE SEQUENCE [LARGE SCALE GENOMIC DNA]</scope>
    <source>
        <strain evidence="5 6">TWF718</strain>
    </source>
</reference>
<evidence type="ECO:0000313" key="5">
    <source>
        <dbReference type="EMBL" id="KAK6348510.1"/>
    </source>
</evidence>
<feature type="domain" description="GPI inositol-deacylase winged helix" evidence="3">
    <location>
        <begin position="400"/>
        <end position="483"/>
    </location>
</feature>
<feature type="domain" description="Nephrocystin 3-like N-terminal" evidence="4">
    <location>
        <begin position="117"/>
        <end position="288"/>
    </location>
</feature>
<sequence>MSAVLKQLAIATFRPFEENFSSILKSLNFARETIDKEITLSSEQELHIDRMNNAQLRTNVRDLCHFTQAHYQDYQEDRIKVSDTARQSKRKRVLRNISKYPYYSEFTDNLQKRIENSGLWIYKTPEYDSWFQSSDSAGLWLQAIPGFGKSVLAAGIIDNLLQLSRSQRSQRYHVAYFFCTYAIPSSLLSRTVLLSLLHQLFYYSKDLPMDLTEDIESRFEDKVGSSRVVLTDIQLFIRNIIEKNQAINYIVVDGIDECNDKERGVILRTLKKILDDVPQDVKILVSSRGSQDIARALQNFQHLDLGTSNQDDVEAFISQMLHNKELEGQLPELPEDMFAKIKSFLSENAKGLFIWVGLQIEEICKESRLEDIEAVLPTLPKDLDELYDRVITRIVRFRRPEVAQEIFKWVAYAIRPLTLEELKEATCLKNLDIETGSWTELHKLAELDESKWLQNCENLVVVNKDRRTVQFAHFTVKEFLESGKCSEGAFSMNRTSHSELADACTRYYQFPEIVGPASQHQRTTVSKERLNSLATLAINPIQKDASWAGWMTQRFFKQTLWLSSTTYASPSAVSTALITTRDSNIVASQKQGFKYMLQAHPFLEYATSCWIFHFQEKLDPELLENFKSINPLGVPKINLPEDLIVVPSKKAGSSSHEFWKPIHADRPSERKEGKEFEFCNDQDMCLLALKRFKTIRFPWQNYFTPESLSSEEYIFGLLDWALENGIERIFESMSYCCYEASGSVSGLDILTFPEYWCPVNYTPGSAHETRLGRLCSKKDANTRAMWKSVFRVLEHERLGRNLVSPGPMIGGLSKRPEYVPSCIAYACQRADYRIFNYLIEVLSYLPKTFSDSRFRHCKCFNQKHYKTMVEESIVGDALEILQVLHHKAFLDFTSQLSPEDQFELLELAIRLGRTKCFGVLVPKYRFGLSVSHPNRPSILQQAVESGSEDIVGMCLQRSTDLLSRSLGNRLYPLQIAALSNDLGIIKLMAPFLNKTNVPADMVPPRSSDTALTYAIKHRNVAMAQVLLDAGANLKVAPHRQLSELDVLDDAFVISSENNYPMLQFASTPSEEMLRLFLKIGDSYFLRCLQFHLPAARKLLGSASRDKTFDNSAWVAVVEMLKDELRTIIVNKGIPLETVEEEFFGQLENGGLELALAAALP</sequence>
<accession>A0AAN8N9C0</accession>
<evidence type="ECO:0008006" key="7">
    <source>
        <dbReference type="Google" id="ProtNLM"/>
    </source>
</evidence>
<evidence type="ECO:0000313" key="6">
    <source>
        <dbReference type="Proteomes" id="UP001313282"/>
    </source>
</evidence>
<keyword evidence="6" id="KW-1185">Reference proteome</keyword>
<dbReference type="InterPro" id="IPR054471">
    <property type="entry name" value="GPIID_WHD"/>
</dbReference>
<dbReference type="Pfam" id="PF24883">
    <property type="entry name" value="NPHP3_N"/>
    <property type="match status" value="1"/>
</dbReference>
<organism evidence="5 6">
    <name type="scientific">Orbilia javanica</name>
    <dbReference type="NCBI Taxonomy" id="47235"/>
    <lineage>
        <taxon>Eukaryota</taxon>
        <taxon>Fungi</taxon>
        <taxon>Dikarya</taxon>
        <taxon>Ascomycota</taxon>
        <taxon>Pezizomycotina</taxon>
        <taxon>Orbiliomycetes</taxon>
        <taxon>Orbiliales</taxon>
        <taxon>Orbiliaceae</taxon>
        <taxon>Orbilia</taxon>
    </lineage>
</organism>